<dbReference type="SUPFAM" id="SSF53720">
    <property type="entry name" value="ALDH-like"/>
    <property type="match status" value="1"/>
</dbReference>
<keyword evidence="7" id="KW-0963">Cytoplasm</keyword>
<keyword evidence="3 7" id="KW-0641">Proline biosynthesis</keyword>
<evidence type="ECO:0000313" key="9">
    <source>
        <dbReference type="EMBL" id="URI11828.1"/>
    </source>
</evidence>
<evidence type="ECO:0000256" key="2">
    <source>
        <dbReference type="ARBA" id="ARBA00022605"/>
    </source>
</evidence>
<dbReference type="PROSITE" id="PS01223">
    <property type="entry name" value="PROA"/>
    <property type="match status" value="1"/>
</dbReference>
<evidence type="ECO:0000256" key="1">
    <source>
        <dbReference type="ARBA" id="ARBA00004985"/>
    </source>
</evidence>
<evidence type="ECO:0000256" key="3">
    <source>
        <dbReference type="ARBA" id="ARBA00022650"/>
    </source>
</evidence>
<evidence type="ECO:0000256" key="4">
    <source>
        <dbReference type="ARBA" id="ARBA00022857"/>
    </source>
</evidence>
<dbReference type="InterPro" id="IPR016161">
    <property type="entry name" value="Ald_DH/histidinol_DH"/>
</dbReference>
<evidence type="ECO:0000256" key="7">
    <source>
        <dbReference type="HAMAP-Rule" id="MF_00412"/>
    </source>
</evidence>
<sequence length="417" mass="44025">MARVGSAARAAATVMAASPTQARNAALIELAHLLRASVAALDVDNARDLDAARANGLAGPMLDRLKLGAKVIDTVAEGCEQLAAMPDPIGEITGVKRRPSGISVGQMRVPLGVFGMIYESRPNVTIEAASLAIKSGNAAILRGGSEAIHSNLALWRLVQQALTTAGLPAEAVQLVETTDRAAVGRLIAMPEHVDVIIPRGGKSLIERISAEARVPVIKHLDGNCHVYVDADVDLDLAVKVTDNAKTQKYSPCNAAESLLVHERQAAAFLGRIGAIFAAKGVECRADERAAAILRDVPGLAVQPATEADWAEEYLAPVISVKIVDSVDEAIAHINRYGSHHTDAILTTNHPNAMRFLREVDSASVMVNASTRFADGFEYGLGAEIGISTDKFHARGPVGLEGLTSMKWVVLGNGEVRT</sequence>
<dbReference type="CDD" id="cd07079">
    <property type="entry name" value="ALDH_F18-19_ProA-GPR"/>
    <property type="match status" value="1"/>
</dbReference>
<comment type="pathway">
    <text evidence="1 7">Amino-acid biosynthesis; L-proline biosynthesis; L-glutamate 5-semialdehyde from L-glutamate: step 2/2.</text>
</comment>
<organism evidence="9 10">
    <name type="scientific">Aquincola tertiaricarbonis</name>
    <dbReference type="NCBI Taxonomy" id="391953"/>
    <lineage>
        <taxon>Bacteria</taxon>
        <taxon>Pseudomonadati</taxon>
        <taxon>Pseudomonadota</taxon>
        <taxon>Betaproteobacteria</taxon>
        <taxon>Burkholderiales</taxon>
        <taxon>Sphaerotilaceae</taxon>
        <taxon>Aquincola</taxon>
    </lineage>
</organism>
<evidence type="ECO:0000259" key="8">
    <source>
        <dbReference type="Pfam" id="PF00171"/>
    </source>
</evidence>
<dbReference type="HAMAP" id="MF_00412">
    <property type="entry name" value="ProA"/>
    <property type="match status" value="1"/>
</dbReference>
<dbReference type="InterPro" id="IPR000965">
    <property type="entry name" value="GPR_dom"/>
</dbReference>
<gene>
    <name evidence="7" type="primary">proA</name>
    <name evidence="9" type="ORF">MW290_15815</name>
</gene>
<keyword evidence="5 7" id="KW-0560">Oxidoreductase</keyword>
<name>A0ABY4SES5_AQUTE</name>
<evidence type="ECO:0000313" key="10">
    <source>
        <dbReference type="Proteomes" id="UP001056201"/>
    </source>
</evidence>
<dbReference type="Gene3D" id="3.40.309.10">
    <property type="entry name" value="Aldehyde Dehydrogenase, Chain A, domain 2"/>
    <property type="match status" value="1"/>
</dbReference>
<comment type="catalytic activity">
    <reaction evidence="6 7">
        <text>L-glutamate 5-semialdehyde + phosphate + NADP(+) = L-glutamyl 5-phosphate + NADPH + H(+)</text>
        <dbReference type="Rhea" id="RHEA:19541"/>
        <dbReference type="ChEBI" id="CHEBI:15378"/>
        <dbReference type="ChEBI" id="CHEBI:43474"/>
        <dbReference type="ChEBI" id="CHEBI:57783"/>
        <dbReference type="ChEBI" id="CHEBI:58066"/>
        <dbReference type="ChEBI" id="CHEBI:58274"/>
        <dbReference type="ChEBI" id="CHEBI:58349"/>
        <dbReference type="EC" id="1.2.1.41"/>
    </reaction>
</comment>
<dbReference type="Proteomes" id="UP001056201">
    <property type="component" value="Chromosome 2"/>
</dbReference>
<dbReference type="EC" id="1.2.1.41" evidence="7"/>
<dbReference type="PANTHER" id="PTHR11063">
    <property type="entry name" value="GLUTAMATE SEMIALDEHYDE DEHYDROGENASE"/>
    <property type="match status" value="1"/>
</dbReference>
<dbReference type="InterPro" id="IPR016163">
    <property type="entry name" value="Ald_DH_C"/>
</dbReference>
<dbReference type="InterPro" id="IPR016162">
    <property type="entry name" value="Ald_DH_N"/>
</dbReference>
<dbReference type="Pfam" id="PF00171">
    <property type="entry name" value="Aldedh"/>
    <property type="match status" value="2"/>
</dbReference>
<dbReference type="PANTHER" id="PTHR11063:SF8">
    <property type="entry name" value="DELTA-1-PYRROLINE-5-CARBOXYLATE SYNTHASE"/>
    <property type="match status" value="1"/>
</dbReference>
<comment type="similarity">
    <text evidence="7">Belongs to the gamma-glutamyl phosphate reductase family.</text>
</comment>
<dbReference type="InterPro" id="IPR015590">
    <property type="entry name" value="Aldehyde_DH_dom"/>
</dbReference>
<dbReference type="PIRSF" id="PIRSF000151">
    <property type="entry name" value="GPR"/>
    <property type="match status" value="1"/>
</dbReference>
<keyword evidence="10" id="KW-1185">Reference proteome</keyword>
<dbReference type="InterPro" id="IPR012134">
    <property type="entry name" value="Glu-5-SA_DH"/>
</dbReference>
<comment type="function">
    <text evidence="7">Catalyzes the NADPH-dependent reduction of L-glutamate 5-phosphate into L-glutamate 5-semialdehyde and phosphate. The product spontaneously undergoes cyclization to form 1-pyrroline-5-carboxylate.</text>
</comment>
<keyword evidence="4 7" id="KW-0521">NADP</keyword>
<evidence type="ECO:0000256" key="5">
    <source>
        <dbReference type="ARBA" id="ARBA00023002"/>
    </source>
</evidence>
<evidence type="ECO:0000256" key="6">
    <source>
        <dbReference type="ARBA" id="ARBA00049024"/>
    </source>
</evidence>
<protein>
    <recommendedName>
        <fullName evidence="7">Gamma-glutamyl phosphate reductase</fullName>
        <shortName evidence="7">GPR</shortName>
        <ecNumber evidence="7">1.2.1.41</ecNumber>
    </recommendedName>
    <alternativeName>
        <fullName evidence="7">Glutamate-5-semialdehyde dehydrogenase</fullName>
    </alternativeName>
    <alternativeName>
        <fullName evidence="7">Glutamyl-gamma-semialdehyde dehydrogenase</fullName>
        <shortName evidence="7">GSA dehydrogenase</shortName>
    </alternativeName>
</protein>
<accession>A0ABY4SES5</accession>
<dbReference type="EMBL" id="CP097636">
    <property type="protein sequence ID" value="URI11828.1"/>
    <property type="molecule type" value="Genomic_DNA"/>
</dbReference>
<dbReference type="Gene3D" id="3.40.605.10">
    <property type="entry name" value="Aldehyde Dehydrogenase, Chain A, domain 1"/>
    <property type="match status" value="1"/>
</dbReference>
<feature type="domain" description="Aldehyde dehydrogenase" evidence="8">
    <location>
        <begin position="6"/>
        <end position="274"/>
    </location>
</feature>
<comment type="subcellular location">
    <subcellularLocation>
        <location evidence="7">Cytoplasm</location>
    </subcellularLocation>
</comment>
<keyword evidence="2 7" id="KW-0028">Amino-acid biosynthesis</keyword>
<dbReference type="NCBIfam" id="TIGR00407">
    <property type="entry name" value="proA"/>
    <property type="match status" value="1"/>
</dbReference>
<dbReference type="NCBIfam" id="NF001221">
    <property type="entry name" value="PRK00197.1"/>
    <property type="match status" value="1"/>
</dbReference>
<reference evidence="9" key="1">
    <citation type="submission" date="2022-05" db="EMBL/GenBank/DDBJ databases">
        <title>An RpoN-dependent PEP-CTERM gene is involved in floc formation of an Aquincola tertiaricarbonis strain.</title>
        <authorList>
            <person name="Qiu D."/>
            <person name="Xia M."/>
        </authorList>
    </citation>
    <scope>NUCLEOTIDE SEQUENCE</scope>
    <source>
        <strain evidence="9">RN12</strain>
    </source>
</reference>
<dbReference type="GO" id="GO:0004350">
    <property type="term" value="F:glutamate-5-semialdehyde dehydrogenase activity"/>
    <property type="evidence" value="ECO:0007669"/>
    <property type="project" value="UniProtKB-EC"/>
</dbReference>
<dbReference type="InterPro" id="IPR020593">
    <property type="entry name" value="G-glutamylP_reductase_CS"/>
</dbReference>
<feature type="domain" description="Aldehyde dehydrogenase" evidence="8">
    <location>
        <begin position="309"/>
        <end position="374"/>
    </location>
</feature>
<proteinExistence type="inferred from homology"/>